<feature type="compositionally biased region" description="Low complexity" evidence="1">
    <location>
        <begin position="33"/>
        <end position="47"/>
    </location>
</feature>
<evidence type="ECO:0000313" key="3">
    <source>
        <dbReference type="Proteomes" id="UP001472677"/>
    </source>
</evidence>
<feature type="compositionally biased region" description="Basic and acidic residues" evidence="1">
    <location>
        <begin position="1"/>
        <end position="22"/>
    </location>
</feature>
<accession>A0ABR2FF00</accession>
<feature type="region of interest" description="Disordered" evidence="1">
    <location>
        <begin position="1"/>
        <end position="62"/>
    </location>
</feature>
<reference evidence="2 3" key="1">
    <citation type="journal article" date="2024" name="G3 (Bethesda)">
        <title>Genome assembly of Hibiscus sabdariffa L. provides insights into metabolisms of medicinal natural products.</title>
        <authorList>
            <person name="Kim T."/>
        </authorList>
    </citation>
    <scope>NUCLEOTIDE SEQUENCE [LARGE SCALE GENOMIC DNA]</scope>
    <source>
        <strain evidence="2">TK-2024</strain>
        <tissue evidence="2">Old leaves</tissue>
    </source>
</reference>
<evidence type="ECO:0000256" key="1">
    <source>
        <dbReference type="SAM" id="MobiDB-lite"/>
    </source>
</evidence>
<name>A0ABR2FF00_9ROSI</name>
<proteinExistence type="predicted"/>
<organism evidence="2 3">
    <name type="scientific">Hibiscus sabdariffa</name>
    <name type="common">roselle</name>
    <dbReference type="NCBI Taxonomy" id="183260"/>
    <lineage>
        <taxon>Eukaryota</taxon>
        <taxon>Viridiplantae</taxon>
        <taxon>Streptophyta</taxon>
        <taxon>Embryophyta</taxon>
        <taxon>Tracheophyta</taxon>
        <taxon>Spermatophyta</taxon>
        <taxon>Magnoliopsida</taxon>
        <taxon>eudicotyledons</taxon>
        <taxon>Gunneridae</taxon>
        <taxon>Pentapetalae</taxon>
        <taxon>rosids</taxon>
        <taxon>malvids</taxon>
        <taxon>Malvales</taxon>
        <taxon>Malvaceae</taxon>
        <taxon>Malvoideae</taxon>
        <taxon>Hibiscus</taxon>
    </lineage>
</organism>
<sequence>MDKHTAIRMVDEGNTRVLKDHNSQTSYGPIRKGNSNGAARNASSSTGLTRKNVKSKKNEQSNQEFVVVSDWVPNLSKSLVPSGTISRHDGSSGSGDSVPKHGMRWTDNVAYVGEQNAKAQ</sequence>
<keyword evidence="3" id="KW-1185">Reference proteome</keyword>
<protein>
    <submittedName>
        <fullName evidence="2">Uncharacterized protein</fullName>
    </submittedName>
</protein>
<evidence type="ECO:0000313" key="2">
    <source>
        <dbReference type="EMBL" id="KAK8579509.1"/>
    </source>
</evidence>
<comment type="caution">
    <text evidence="2">The sequence shown here is derived from an EMBL/GenBank/DDBJ whole genome shotgun (WGS) entry which is preliminary data.</text>
</comment>
<feature type="region of interest" description="Disordered" evidence="1">
    <location>
        <begin position="77"/>
        <end position="106"/>
    </location>
</feature>
<dbReference type="EMBL" id="JBBPBM010000006">
    <property type="protein sequence ID" value="KAK8579509.1"/>
    <property type="molecule type" value="Genomic_DNA"/>
</dbReference>
<dbReference type="Proteomes" id="UP001472677">
    <property type="component" value="Unassembled WGS sequence"/>
</dbReference>
<gene>
    <name evidence="2" type="ORF">V6N12_069833</name>
</gene>